<dbReference type="AlphaFoldDB" id="A0A2L2BQN4"/>
<organism evidence="4 5">
    <name type="scientific">Pontimonas salivibrio</name>
    <dbReference type="NCBI Taxonomy" id="1159327"/>
    <lineage>
        <taxon>Bacteria</taxon>
        <taxon>Bacillati</taxon>
        <taxon>Actinomycetota</taxon>
        <taxon>Actinomycetes</taxon>
        <taxon>Micrococcales</taxon>
        <taxon>Microbacteriaceae</taxon>
        <taxon>Pontimonas</taxon>
    </lineage>
</organism>
<dbReference type="SMART" id="SM00849">
    <property type="entry name" value="Lactamase_B"/>
    <property type="match status" value="1"/>
</dbReference>
<dbReference type="Proteomes" id="UP000243077">
    <property type="component" value="Chromosome"/>
</dbReference>
<keyword evidence="4" id="KW-0540">Nuclease</keyword>
<sequence>MSTPAPTSIRFLGAAGTVTGSRFLVEYGSHQLLLEAGLFQGPREWRRRNWDDLPLPAKELDSVVISHAHLDHCGYLPRLWRQGYRGPIYLTPDTANLASIVLRDSARIQEEDARYAKKEGYSRHDDPQPLYESRDAEGAISLFQPLSYGQWQELPGGAKVRLLPAGHILGSAIVDLDVGGVAILHSGDLGQGNHPLLVGPHIIPEVSYDAVLVESTYGARLHPEAESGLDEIIRTTIARDGTVLIPAFAVDRTEIILAEINDLMDSDQIPRVPIYVDSPMAIRALQVYRHAIDSDHQEIRPEIREHLSASDVFNPGTLETLPTPEDSKSINGAPPCIIISASGMATGGRVLHHLKRLLPDPRNAVVLTGYQAAGTRGASLRDGADSVRIHGQDIAVEAEVVQLEHFSVHADRDDVRAWLSSAAVLPKRVVLIHGEDEARDELAPVLEKEFGVKVFAPKYEETLPL</sequence>
<dbReference type="GO" id="GO:0004521">
    <property type="term" value="F:RNA endonuclease activity"/>
    <property type="evidence" value="ECO:0007669"/>
    <property type="project" value="TreeGrafter"/>
</dbReference>
<keyword evidence="1" id="KW-0378">Hydrolase</keyword>
<keyword evidence="4" id="KW-0269">Exonuclease</keyword>
<dbReference type="InterPro" id="IPR001279">
    <property type="entry name" value="Metallo-B-lactamas"/>
</dbReference>
<dbReference type="InterPro" id="IPR050698">
    <property type="entry name" value="MBL"/>
</dbReference>
<dbReference type="Pfam" id="PF10996">
    <property type="entry name" value="Beta-Casp"/>
    <property type="match status" value="1"/>
</dbReference>
<dbReference type="InterPro" id="IPR011108">
    <property type="entry name" value="RMMBL"/>
</dbReference>
<gene>
    <name evidence="4" type="ORF">C3B54_111002</name>
</gene>
<dbReference type="InterPro" id="IPR036866">
    <property type="entry name" value="RibonucZ/Hydroxyglut_hydro"/>
</dbReference>
<dbReference type="Gene3D" id="3.40.50.10890">
    <property type="match status" value="1"/>
</dbReference>
<dbReference type="SUPFAM" id="SSF56281">
    <property type="entry name" value="Metallo-hydrolase/oxidoreductase"/>
    <property type="match status" value="1"/>
</dbReference>
<dbReference type="EMBL" id="CP026923">
    <property type="protein sequence ID" value="AVG23970.1"/>
    <property type="molecule type" value="Genomic_DNA"/>
</dbReference>
<feature type="domain" description="Metallo-beta-lactamase" evidence="2">
    <location>
        <begin position="19"/>
        <end position="229"/>
    </location>
</feature>
<dbReference type="PANTHER" id="PTHR11203">
    <property type="entry name" value="CLEAVAGE AND POLYADENYLATION SPECIFICITY FACTOR FAMILY MEMBER"/>
    <property type="match status" value="1"/>
</dbReference>
<dbReference type="InterPro" id="IPR022712">
    <property type="entry name" value="Beta_Casp"/>
</dbReference>
<keyword evidence="5" id="KW-1185">Reference proteome</keyword>
<feature type="domain" description="Beta-Casp" evidence="3">
    <location>
        <begin position="253"/>
        <end position="380"/>
    </location>
</feature>
<dbReference type="Gene3D" id="3.60.15.10">
    <property type="entry name" value="Ribonuclease Z/Hydroxyacylglutathione hydrolase-like"/>
    <property type="match status" value="1"/>
</dbReference>
<proteinExistence type="predicted"/>
<evidence type="ECO:0000313" key="4">
    <source>
        <dbReference type="EMBL" id="AVG23970.1"/>
    </source>
</evidence>
<dbReference type="RefSeq" id="WP_104913511.1">
    <property type="nucleotide sequence ID" value="NZ_CP026923.1"/>
</dbReference>
<dbReference type="Pfam" id="PF07521">
    <property type="entry name" value="RMMBL"/>
    <property type="match status" value="1"/>
</dbReference>
<dbReference type="OrthoDB" id="2971563at2"/>
<accession>A0A2L2BQN4</accession>
<dbReference type="SMART" id="SM01027">
    <property type="entry name" value="Beta-Casp"/>
    <property type="match status" value="1"/>
</dbReference>
<evidence type="ECO:0000259" key="3">
    <source>
        <dbReference type="SMART" id="SM01027"/>
    </source>
</evidence>
<protein>
    <submittedName>
        <fullName evidence="4">RNA processing exonuclease</fullName>
    </submittedName>
</protein>
<evidence type="ECO:0000313" key="5">
    <source>
        <dbReference type="Proteomes" id="UP000243077"/>
    </source>
</evidence>
<evidence type="ECO:0000256" key="1">
    <source>
        <dbReference type="ARBA" id="ARBA00022801"/>
    </source>
</evidence>
<dbReference type="CDD" id="cd16295">
    <property type="entry name" value="TTHA0252-CPSF-like_MBL-fold"/>
    <property type="match status" value="1"/>
</dbReference>
<reference evidence="4 5" key="1">
    <citation type="submission" date="2018-02" db="EMBL/GenBank/DDBJ databases">
        <title>Complete genome of the streamlined marine actinobacterium Pontimonas salivibrio CL-TW6 adapted to coastal planktonic lifestype.</title>
        <authorList>
            <person name="Cho B.C."/>
            <person name="Hardies S.C."/>
            <person name="Jang G.I."/>
            <person name="Hwang C.Y."/>
        </authorList>
    </citation>
    <scope>NUCLEOTIDE SEQUENCE [LARGE SCALE GENOMIC DNA]</scope>
    <source>
        <strain evidence="4 5">CL-TW6</strain>
    </source>
</reference>
<evidence type="ECO:0000259" key="2">
    <source>
        <dbReference type="SMART" id="SM00849"/>
    </source>
</evidence>
<dbReference type="GO" id="GO:0004527">
    <property type="term" value="F:exonuclease activity"/>
    <property type="evidence" value="ECO:0007669"/>
    <property type="project" value="UniProtKB-KW"/>
</dbReference>
<dbReference type="KEGG" id="psai:C3B54_111002"/>
<name>A0A2L2BQN4_9MICO</name>
<dbReference type="PANTHER" id="PTHR11203:SF37">
    <property type="entry name" value="INTEGRATOR COMPLEX SUBUNIT 11"/>
    <property type="match status" value="1"/>
</dbReference>